<feature type="region of interest" description="Disordered" evidence="1">
    <location>
        <begin position="71"/>
        <end position="96"/>
    </location>
</feature>
<evidence type="ECO:0000313" key="2">
    <source>
        <dbReference type="EMBL" id="RWZ78482.1"/>
    </source>
</evidence>
<dbReference type="Proteomes" id="UP000289257">
    <property type="component" value="Unassembled WGS sequence"/>
</dbReference>
<name>A0A4Q0AH42_9BACT</name>
<protein>
    <submittedName>
        <fullName evidence="2">Uncharacterized protein</fullName>
    </submittedName>
</protein>
<dbReference type="AlphaFoldDB" id="A0A4Q0AH42"/>
<gene>
    <name evidence="2" type="ORF">EOT05_01860</name>
</gene>
<proteinExistence type="predicted"/>
<comment type="caution">
    <text evidence="2">The sequence shown here is derived from an EMBL/GenBank/DDBJ whole genome shotgun (WGS) entry which is preliminary data.</text>
</comment>
<sequence>MGRSRHPQGCTCSDCNARYFKRLRSGGWTPRAVGTIDGGDPVTFREGTGENEGHTLIADGDLSARQFDANHNHYGSRREGGGEFSEDRGAYTGPDH</sequence>
<reference evidence="2" key="1">
    <citation type="submission" date="2019-01" db="EMBL/GenBank/DDBJ databases">
        <title>Genomic signatures and co-occurrence patterns of the ultra-small Saccharimodia (Patescibacteria phylum) suggest a symbiotic lifestyle.</title>
        <authorList>
            <person name="Lemos L."/>
            <person name="Medeiros J."/>
            <person name="Andreote F."/>
            <person name="Fernandes G."/>
            <person name="Varani A."/>
            <person name="Oliveira G."/>
            <person name="Pylro V."/>
        </authorList>
    </citation>
    <scope>NUCLEOTIDE SEQUENCE [LARGE SCALE GENOMIC DNA]</scope>
    <source>
        <strain evidence="2">AMD02</strain>
    </source>
</reference>
<organism evidence="2 3">
    <name type="scientific">Candidatus Microsaccharimonas sossegonensis</name>
    <dbReference type="NCBI Taxonomy" id="2506948"/>
    <lineage>
        <taxon>Bacteria</taxon>
        <taxon>Candidatus Saccharimonadota</taxon>
        <taxon>Candidatus Saccharimonadia</taxon>
        <taxon>Candidatus Saccharimonadales</taxon>
        <taxon>Candidatus Saccharimonadaceae</taxon>
        <taxon>Candidatus Microsaccharimonas</taxon>
    </lineage>
</organism>
<dbReference type="EMBL" id="SCKX01000001">
    <property type="protein sequence ID" value="RWZ78482.1"/>
    <property type="molecule type" value="Genomic_DNA"/>
</dbReference>
<accession>A0A4Q0AH42</accession>
<evidence type="ECO:0000256" key="1">
    <source>
        <dbReference type="SAM" id="MobiDB-lite"/>
    </source>
</evidence>
<keyword evidence="3" id="KW-1185">Reference proteome</keyword>
<evidence type="ECO:0000313" key="3">
    <source>
        <dbReference type="Proteomes" id="UP000289257"/>
    </source>
</evidence>